<dbReference type="GO" id="GO:0046933">
    <property type="term" value="F:proton-transporting ATP synthase activity, rotational mechanism"/>
    <property type="evidence" value="ECO:0007669"/>
    <property type="project" value="UniProtKB-UniRule"/>
</dbReference>
<keyword evidence="3 8" id="KW-1003">Cell membrane</keyword>
<comment type="subcellular location">
    <subcellularLocation>
        <location evidence="8">Cell membrane</location>
        <topology evidence="8">Peripheral membrane protein</topology>
    </subcellularLocation>
</comment>
<evidence type="ECO:0000256" key="3">
    <source>
        <dbReference type="ARBA" id="ARBA00022475"/>
    </source>
</evidence>
<dbReference type="Pfam" id="PF01991">
    <property type="entry name" value="vATP-synt_E"/>
    <property type="match status" value="1"/>
</dbReference>
<organism evidence="9">
    <name type="scientific">Candidatus Methanogaster sp. ANME-2c ERB4</name>
    <dbReference type="NCBI Taxonomy" id="2759911"/>
    <lineage>
        <taxon>Archaea</taxon>
        <taxon>Methanobacteriati</taxon>
        <taxon>Methanobacteriota</taxon>
        <taxon>Stenosarchaea group</taxon>
        <taxon>Methanomicrobia</taxon>
        <taxon>Methanosarcinales</taxon>
        <taxon>ANME-2 cluster</taxon>
        <taxon>Candidatus Methanogasteraceae</taxon>
        <taxon>Candidatus Methanogaster</taxon>
    </lineage>
</organism>
<sequence>MGLENVVSDILKSAKAEVSAIEADRDSEVSSIVEEAKRTGERTTGEKVASAEEEAARIRKQEISGANLEVRRMMLNTRKGILDETQKQTAERLHELDIESLLRSLIQAHSGDVTRVYSSRQDQPIVEGLCDELLEAKLTKLEYAGNIDCIGGIVLETEDETIRLDYTFDTILGEVSERSMKQISNILFG</sequence>
<evidence type="ECO:0000256" key="2">
    <source>
        <dbReference type="ARBA" id="ARBA00022448"/>
    </source>
</evidence>
<evidence type="ECO:0000256" key="8">
    <source>
        <dbReference type="HAMAP-Rule" id="MF_00311"/>
    </source>
</evidence>
<keyword evidence="2 8" id="KW-0813">Transport</keyword>
<keyword evidence="4 8" id="KW-0375">Hydrogen ion transport</keyword>
<dbReference type="GO" id="GO:0042777">
    <property type="term" value="P:proton motive force-driven plasma membrane ATP synthesis"/>
    <property type="evidence" value="ECO:0007669"/>
    <property type="project" value="UniProtKB-UniRule"/>
</dbReference>
<dbReference type="InterPro" id="IPR038495">
    <property type="entry name" value="ATPase_E_C"/>
</dbReference>
<accession>A0A7G9YG61</accession>
<proteinExistence type="inferred from homology"/>
<dbReference type="SUPFAM" id="SSF160527">
    <property type="entry name" value="V-type ATPase subunit E-like"/>
    <property type="match status" value="1"/>
</dbReference>
<comment type="subunit">
    <text evidence="8">Has multiple subunits with at least A(3), B(3), C, D, E, F, H, I and proteolipid K(x).</text>
</comment>
<gene>
    <name evidence="8 9" type="primary">atpE</name>
    <name evidence="9" type="ORF">JMDIOONB_00007</name>
</gene>
<keyword evidence="6 8" id="KW-0472">Membrane</keyword>
<dbReference type="Gene3D" id="3.30.2320.30">
    <property type="entry name" value="ATP synthase, E subunit, C-terminal"/>
    <property type="match status" value="1"/>
</dbReference>
<dbReference type="Gene3D" id="1.20.5.620">
    <property type="entry name" value="F1F0 ATP synthase subunit B, membrane domain"/>
    <property type="match status" value="1"/>
</dbReference>
<dbReference type="EMBL" id="MT631237">
    <property type="protein sequence ID" value="QNO46995.1"/>
    <property type="molecule type" value="Genomic_DNA"/>
</dbReference>
<evidence type="ECO:0000313" key="9">
    <source>
        <dbReference type="EMBL" id="QNO46995.1"/>
    </source>
</evidence>
<dbReference type="GO" id="GO:0005524">
    <property type="term" value="F:ATP binding"/>
    <property type="evidence" value="ECO:0007669"/>
    <property type="project" value="UniProtKB-UniRule"/>
</dbReference>
<keyword evidence="5 8" id="KW-0406">Ion transport</keyword>
<evidence type="ECO:0000256" key="7">
    <source>
        <dbReference type="ARBA" id="ARBA00023310"/>
    </source>
</evidence>
<dbReference type="HAMAP" id="MF_00311">
    <property type="entry name" value="ATP_synth_E_arch"/>
    <property type="match status" value="1"/>
</dbReference>
<dbReference type="InterPro" id="IPR002842">
    <property type="entry name" value="ATPase_V1_Esu"/>
</dbReference>
<dbReference type="GO" id="GO:0033178">
    <property type="term" value="C:proton-transporting two-sector ATPase complex, catalytic domain"/>
    <property type="evidence" value="ECO:0007669"/>
    <property type="project" value="InterPro"/>
</dbReference>
<dbReference type="AlphaFoldDB" id="A0A7G9YG61"/>
<comment type="function">
    <text evidence="8">Component of the A-type ATP synthase that produces ATP from ADP in the presence of a proton gradient across the membrane.</text>
</comment>
<evidence type="ECO:0000256" key="4">
    <source>
        <dbReference type="ARBA" id="ARBA00022781"/>
    </source>
</evidence>
<dbReference type="GO" id="GO:0046961">
    <property type="term" value="F:proton-transporting ATPase activity, rotational mechanism"/>
    <property type="evidence" value="ECO:0007669"/>
    <property type="project" value="InterPro"/>
</dbReference>
<protein>
    <recommendedName>
        <fullName evidence="8">A-type ATP synthase subunit E</fullName>
    </recommendedName>
</protein>
<dbReference type="GO" id="GO:0005886">
    <property type="term" value="C:plasma membrane"/>
    <property type="evidence" value="ECO:0007669"/>
    <property type="project" value="UniProtKB-SubCell"/>
</dbReference>
<evidence type="ECO:0000256" key="5">
    <source>
        <dbReference type="ARBA" id="ARBA00023065"/>
    </source>
</evidence>
<evidence type="ECO:0000256" key="1">
    <source>
        <dbReference type="ARBA" id="ARBA00005901"/>
    </source>
</evidence>
<reference evidence="9" key="1">
    <citation type="submission" date="2020-06" db="EMBL/GenBank/DDBJ databases">
        <title>Unique genomic features of the anaerobic methanotrophic archaea.</title>
        <authorList>
            <person name="Chadwick G.L."/>
            <person name="Skennerton C.T."/>
            <person name="Laso-Perez R."/>
            <person name="Leu A.O."/>
            <person name="Speth D.R."/>
            <person name="Yu H."/>
            <person name="Morgan-Lang C."/>
            <person name="Hatzenpichler R."/>
            <person name="Goudeau D."/>
            <person name="Malmstrom R."/>
            <person name="Brazelton W.J."/>
            <person name="Woyke T."/>
            <person name="Hallam S.J."/>
            <person name="Tyson G.W."/>
            <person name="Wegener G."/>
            <person name="Boetius A."/>
            <person name="Orphan V."/>
        </authorList>
    </citation>
    <scope>NUCLEOTIDE SEQUENCE</scope>
</reference>
<comment type="similarity">
    <text evidence="1 8">Belongs to the V-ATPase E subunit family.</text>
</comment>
<evidence type="ECO:0000256" key="6">
    <source>
        <dbReference type="ARBA" id="ARBA00023136"/>
    </source>
</evidence>
<keyword evidence="7 8" id="KW-0066">ATP synthesis</keyword>
<name>A0A7G9YG61_9EURY</name>